<dbReference type="Gene3D" id="1.10.10.10">
    <property type="entry name" value="Winged helix-like DNA-binding domain superfamily/Winged helix DNA-binding domain"/>
    <property type="match status" value="1"/>
</dbReference>
<reference evidence="7 8" key="1">
    <citation type="submission" date="2020-01" db="EMBL/GenBank/DDBJ databases">
        <authorList>
            <consortium name="DOE Joint Genome Institute"/>
            <person name="Haridas S."/>
            <person name="Albert R."/>
            <person name="Binder M."/>
            <person name="Bloem J."/>
            <person name="Labutti K."/>
            <person name="Salamov A."/>
            <person name="Andreopoulos B."/>
            <person name="Baker S.E."/>
            <person name="Barry K."/>
            <person name="Bills G."/>
            <person name="Bluhm B.H."/>
            <person name="Cannon C."/>
            <person name="Castanera R."/>
            <person name="Culley D.E."/>
            <person name="Daum C."/>
            <person name="Ezra D."/>
            <person name="Gonzalez J.B."/>
            <person name="Henrissat B."/>
            <person name="Kuo A."/>
            <person name="Liang C."/>
            <person name="Lipzen A."/>
            <person name="Lutzoni F."/>
            <person name="Magnuson J."/>
            <person name="Mondo S."/>
            <person name="Nolan M."/>
            <person name="Ohm R."/>
            <person name="Pangilinan J."/>
            <person name="Park H.-J.H."/>
            <person name="Ramirez L."/>
            <person name="Alfaro M."/>
            <person name="Sun H."/>
            <person name="Tritt A."/>
            <person name="Yoshinaga Y."/>
            <person name="Zwiers L.-H.L."/>
            <person name="Turgeon B.G."/>
            <person name="Goodwin S.B."/>
            <person name="Spatafora J.W."/>
            <person name="Crous P.W."/>
            <person name="Grigoriev I.V."/>
        </authorList>
    </citation>
    <scope>NUCLEOTIDE SEQUENCE [LARGE SCALE GENOMIC DNA]</scope>
    <source>
        <strain evidence="7 8">CBS 611.86</strain>
    </source>
</reference>
<evidence type="ECO:0000256" key="4">
    <source>
        <dbReference type="PIRSR" id="PIRSR005739-1"/>
    </source>
</evidence>
<proteinExistence type="predicted"/>
<sequence length="380" mass="42320">MESIANQIRELFEKANDEERRKIHADIRELQWSLDSDWDLLARMFAGYLQFILLRFGHDLGIFTRLTASSDPITLGAIAAESGASPSLLGHILRAMSSFGLITETSKGTFAANRATRTLSNEHVVGALPSFFECHAPAALAAPAFFKDRKYQSITSNKDLPFQRALNTDLTPFEWLKQNPAQMKSLGHTMALQRDGHWTGSYPVEKEVGSFSPATESALLVDIGGGFGQQSVVFKMAFPSLPGRIVVQDIPETLSRAPTVDGVSFESYDFFTTQPITNAKFYYLRHILHDWTDEDSVRILKAIVPAMGPDSRVVIDEVVLPDENVPWQAAFMDLTMMMTLGGMERTRDEYESLLDQAGLKIVDVHRYDAKMQGVVLAVPK</sequence>
<comment type="caution">
    <text evidence="7">The sequence shown here is derived from an EMBL/GenBank/DDBJ whole genome shotgun (WGS) entry which is preliminary data.</text>
</comment>
<protein>
    <submittedName>
        <fullName evidence="7">Methyltransferase B</fullName>
    </submittedName>
</protein>
<gene>
    <name evidence="7" type="ORF">BDV95DRAFT_606522</name>
</gene>
<evidence type="ECO:0000256" key="2">
    <source>
        <dbReference type="ARBA" id="ARBA00022679"/>
    </source>
</evidence>
<keyword evidence="8" id="KW-1185">Reference proteome</keyword>
<dbReference type="Pfam" id="PF08100">
    <property type="entry name" value="Dimerisation"/>
    <property type="match status" value="1"/>
</dbReference>
<dbReference type="GO" id="GO:0032259">
    <property type="term" value="P:methylation"/>
    <property type="evidence" value="ECO:0007669"/>
    <property type="project" value="UniProtKB-KW"/>
</dbReference>
<dbReference type="PIRSF" id="PIRSF005739">
    <property type="entry name" value="O-mtase"/>
    <property type="match status" value="1"/>
</dbReference>
<feature type="domain" description="O-methyltransferase dimerisation" evidence="6">
    <location>
        <begin position="51"/>
        <end position="119"/>
    </location>
</feature>
<dbReference type="InterPro" id="IPR036388">
    <property type="entry name" value="WH-like_DNA-bd_sf"/>
</dbReference>
<dbReference type="PANTHER" id="PTHR43712">
    <property type="entry name" value="PUTATIVE (AFU_ORTHOLOGUE AFUA_4G14580)-RELATED"/>
    <property type="match status" value="1"/>
</dbReference>
<keyword evidence="1 7" id="KW-0489">Methyltransferase</keyword>
<evidence type="ECO:0000256" key="1">
    <source>
        <dbReference type="ARBA" id="ARBA00022603"/>
    </source>
</evidence>
<dbReference type="PROSITE" id="PS51683">
    <property type="entry name" value="SAM_OMT_II"/>
    <property type="match status" value="1"/>
</dbReference>
<dbReference type="InterPro" id="IPR029063">
    <property type="entry name" value="SAM-dependent_MTases_sf"/>
</dbReference>
<evidence type="ECO:0000313" key="7">
    <source>
        <dbReference type="EMBL" id="KAF2871951.1"/>
    </source>
</evidence>
<organism evidence="7 8">
    <name type="scientific">Massariosphaeria phaeospora</name>
    <dbReference type="NCBI Taxonomy" id="100035"/>
    <lineage>
        <taxon>Eukaryota</taxon>
        <taxon>Fungi</taxon>
        <taxon>Dikarya</taxon>
        <taxon>Ascomycota</taxon>
        <taxon>Pezizomycotina</taxon>
        <taxon>Dothideomycetes</taxon>
        <taxon>Pleosporomycetidae</taxon>
        <taxon>Pleosporales</taxon>
        <taxon>Pleosporales incertae sedis</taxon>
        <taxon>Massariosphaeria</taxon>
    </lineage>
</organism>
<keyword evidence="2 7" id="KW-0808">Transferase</keyword>
<dbReference type="GO" id="GO:0046983">
    <property type="term" value="F:protein dimerization activity"/>
    <property type="evidence" value="ECO:0007669"/>
    <property type="project" value="InterPro"/>
</dbReference>
<dbReference type="SUPFAM" id="SSF46785">
    <property type="entry name" value="Winged helix' DNA-binding domain"/>
    <property type="match status" value="1"/>
</dbReference>
<dbReference type="Pfam" id="PF00891">
    <property type="entry name" value="Methyltransf_2"/>
    <property type="match status" value="1"/>
</dbReference>
<evidence type="ECO:0000259" key="6">
    <source>
        <dbReference type="Pfam" id="PF08100"/>
    </source>
</evidence>
<dbReference type="OrthoDB" id="2410195at2759"/>
<dbReference type="GO" id="GO:0008171">
    <property type="term" value="F:O-methyltransferase activity"/>
    <property type="evidence" value="ECO:0007669"/>
    <property type="project" value="InterPro"/>
</dbReference>
<evidence type="ECO:0000256" key="3">
    <source>
        <dbReference type="ARBA" id="ARBA00022691"/>
    </source>
</evidence>
<dbReference type="InterPro" id="IPR036390">
    <property type="entry name" value="WH_DNA-bd_sf"/>
</dbReference>
<dbReference type="Proteomes" id="UP000481861">
    <property type="component" value="Unassembled WGS sequence"/>
</dbReference>
<dbReference type="InterPro" id="IPR016461">
    <property type="entry name" value="COMT-like"/>
</dbReference>
<dbReference type="InterPro" id="IPR012967">
    <property type="entry name" value="COMT_dimerisation"/>
</dbReference>
<evidence type="ECO:0000313" key="8">
    <source>
        <dbReference type="Proteomes" id="UP000481861"/>
    </source>
</evidence>
<dbReference type="AlphaFoldDB" id="A0A7C8IA59"/>
<name>A0A7C8IA59_9PLEO</name>
<dbReference type="EMBL" id="JAADJZ010000010">
    <property type="protein sequence ID" value="KAF2871951.1"/>
    <property type="molecule type" value="Genomic_DNA"/>
</dbReference>
<feature type="active site" description="Proton acceptor" evidence="4">
    <location>
        <position position="289"/>
    </location>
</feature>
<dbReference type="SUPFAM" id="SSF53335">
    <property type="entry name" value="S-adenosyl-L-methionine-dependent methyltransferases"/>
    <property type="match status" value="1"/>
</dbReference>
<dbReference type="PANTHER" id="PTHR43712:SF1">
    <property type="entry name" value="HYPOTHETICAL O-METHYLTRANSFERASE (EUROFUNG)-RELATED"/>
    <property type="match status" value="1"/>
</dbReference>
<dbReference type="Gene3D" id="3.40.50.150">
    <property type="entry name" value="Vaccinia Virus protein VP39"/>
    <property type="match status" value="1"/>
</dbReference>
<accession>A0A7C8IA59</accession>
<dbReference type="InterPro" id="IPR001077">
    <property type="entry name" value="COMT_C"/>
</dbReference>
<feature type="domain" description="O-methyltransferase C-terminal" evidence="5">
    <location>
        <begin position="218"/>
        <end position="359"/>
    </location>
</feature>
<keyword evidence="3" id="KW-0949">S-adenosyl-L-methionine</keyword>
<evidence type="ECO:0000259" key="5">
    <source>
        <dbReference type="Pfam" id="PF00891"/>
    </source>
</evidence>